<dbReference type="PANTHER" id="PTHR43415">
    <property type="entry name" value="SPERMIDINE N(1)-ACETYLTRANSFERASE"/>
    <property type="match status" value="1"/>
</dbReference>
<gene>
    <name evidence="2" type="ORF">SAMN02745120_2007</name>
</gene>
<evidence type="ECO:0000313" key="2">
    <source>
        <dbReference type="EMBL" id="SKB54401.1"/>
    </source>
</evidence>
<dbReference type="GO" id="GO:0016747">
    <property type="term" value="F:acyltransferase activity, transferring groups other than amino-acyl groups"/>
    <property type="evidence" value="ECO:0007669"/>
    <property type="project" value="InterPro"/>
</dbReference>
<sequence>MHKDINNQLSKLQIREILEEDAVITLKLVLEMADESDNYPFTSEDYAMSIENQRSFINYMNSLDNCIFLGAFIENELCGILYLEGGRRQRTHHICNLGMGVKKEYWNNKIGSALMSKAMEFVYDSEHIAKVDLQVRIDNKYAIALYKKFGFEIEGKNKRALFIDGDFVDYLNMGKVID</sequence>
<dbReference type="PANTHER" id="PTHR43415:SF3">
    <property type="entry name" value="GNAT-FAMILY ACETYLTRANSFERASE"/>
    <property type="match status" value="1"/>
</dbReference>
<dbReference type="CDD" id="cd04301">
    <property type="entry name" value="NAT_SF"/>
    <property type="match status" value="1"/>
</dbReference>
<dbReference type="RefSeq" id="WP_079589809.1">
    <property type="nucleotide sequence ID" value="NZ_FUYN01000004.1"/>
</dbReference>
<dbReference type="AlphaFoldDB" id="A0A1T5C4T4"/>
<keyword evidence="3" id="KW-1185">Reference proteome</keyword>
<accession>A0A1T5C4T4</accession>
<proteinExistence type="predicted"/>
<dbReference type="InterPro" id="IPR000182">
    <property type="entry name" value="GNAT_dom"/>
</dbReference>
<reference evidence="3" key="1">
    <citation type="submission" date="2017-02" db="EMBL/GenBank/DDBJ databases">
        <authorList>
            <person name="Varghese N."/>
            <person name="Submissions S."/>
        </authorList>
    </citation>
    <scope>NUCLEOTIDE SEQUENCE [LARGE SCALE GENOMIC DNA]</scope>
    <source>
        <strain evidence="3">ATCC 35199</strain>
    </source>
</reference>
<evidence type="ECO:0000259" key="1">
    <source>
        <dbReference type="PROSITE" id="PS51186"/>
    </source>
</evidence>
<feature type="domain" description="N-acetyltransferase" evidence="1">
    <location>
        <begin position="12"/>
        <end position="174"/>
    </location>
</feature>
<dbReference type="Pfam" id="PF00583">
    <property type="entry name" value="Acetyltransf_1"/>
    <property type="match status" value="1"/>
</dbReference>
<protein>
    <submittedName>
        <fullName evidence="2">Protein N-acetyltransferase, RimJ/RimL family</fullName>
    </submittedName>
</protein>
<dbReference type="EMBL" id="FUYN01000004">
    <property type="protein sequence ID" value="SKB54401.1"/>
    <property type="molecule type" value="Genomic_DNA"/>
</dbReference>
<dbReference type="PROSITE" id="PS51186">
    <property type="entry name" value="GNAT"/>
    <property type="match status" value="1"/>
</dbReference>
<organism evidence="2 3">
    <name type="scientific">Acetoanaerobium noterae</name>
    <dbReference type="NCBI Taxonomy" id="745369"/>
    <lineage>
        <taxon>Bacteria</taxon>
        <taxon>Bacillati</taxon>
        <taxon>Bacillota</taxon>
        <taxon>Clostridia</taxon>
        <taxon>Peptostreptococcales</taxon>
        <taxon>Filifactoraceae</taxon>
        <taxon>Acetoanaerobium</taxon>
    </lineage>
</organism>
<dbReference type="Proteomes" id="UP000243406">
    <property type="component" value="Unassembled WGS sequence"/>
</dbReference>
<dbReference type="SUPFAM" id="SSF55729">
    <property type="entry name" value="Acyl-CoA N-acyltransferases (Nat)"/>
    <property type="match status" value="1"/>
</dbReference>
<dbReference type="OrthoDB" id="948250at2"/>
<dbReference type="InterPro" id="IPR016181">
    <property type="entry name" value="Acyl_CoA_acyltransferase"/>
</dbReference>
<dbReference type="Gene3D" id="3.40.630.30">
    <property type="match status" value="1"/>
</dbReference>
<name>A0A1T5C4T4_9FIRM</name>
<evidence type="ECO:0000313" key="3">
    <source>
        <dbReference type="Proteomes" id="UP000243406"/>
    </source>
</evidence>
<keyword evidence="2" id="KW-0808">Transferase</keyword>